<dbReference type="InterPro" id="IPR019734">
    <property type="entry name" value="TPR_rpt"/>
</dbReference>
<protein>
    <recommendedName>
        <fullName evidence="6">O-GlcNAc transferase C-terminal domain-containing protein</fullName>
    </recommendedName>
</protein>
<evidence type="ECO:0000256" key="3">
    <source>
        <dbReference type="SAM" id="Phobius"/>
    </source>
</evidence>
<dbReference type="Pfam" id="PF13181">
    <property type="entry name" value="TPR_8"/>
    <property type="match status" value="1"/>
</dbReference>
<sequence>MQQNNDSDTMKVQQLLDKGLHCYHNRKLDKALYYFEQLLHVDSENTELLHSIVKLLQEMEDFDKASLYGEQLIALSPDNEDFLLAQAENFFHINCYSEALKLYLRLHELHPSSMHLLERLVTIYKQEYDFSDSDVGTSVKDNEESQIFTIDITLSLSFFLINKNQLNEAKILLESVLLIESDNIEAYGLYGVLLEKKEKYEKAIFYLDKAVSSSSFKYLTPLTKCLEASFSTSAVVYYLEKLVKKFPDDDLNKKLLGLYYYRNGNYVSADQTLSSFSDDNEDLVLFKYRVLSRYLAIDEGKKFIEKNDLISVSNELFKLRKALPHDREVISNLMKFYLNMGEVEKAYDICLELDKIIPNNKTNVWNKHMYFLAKRDRGSFFQSYISGRYLRYNASWETVKDKVWNGEDIKGKRVVILREQGIGDEILFASNYEWIVEKASHVDIYCSPRLINLFSSLFPSAHFHPVLKGEFFDIKNPDVQALISSAEKVILSGDLPYFSYKEMGRLLYKENYFKVAGEVNSYWKEKLSELVDAGKIKVGLIWRSSFVSGARSTSYLTNNEVAYIISSVPEVEFINCMYVECENDLGEIEQRSGRVIHRLNELDQKNDFENTAAMLSNLDLLFGAYTATLSLSTAVGTPAVAYAADYLKKDKKLKKEAFYYSPKVSHISLPLNNSEKRKEAINLIIDEIRKVLNLDSDLISNV</sequence>
<keyword evidence="5" id="KW-1185">Reference proteome</keyword>
<dbReference type="PANTHER" id="PTHR44943:SF8">
    <property type="entry name" value="TPR REPEAT-CONTAINING PROTEIN MJ0263"/>
    <property type="match status" value="1"/>
</dbReference>
<dbReference type="EMBL" id="JAERTZ010000025">
    <property type="protein sequence ID" value="MBL1378404.1"/>
    <property type="molecule type" value="Genomic_DNA"/>
</dbReference>
<dbReference type="SUPFAM" id="SSF48452">
    <property type="entry name" value="TPR-like"/>
    <property type="match status" value="2"/>
</dbReference>
<dbReference type="SUPFAM" id="SSF53756">
    <property type="entry name" value="UDP-Glycosyltransferase/glycogen phosphorylase"/>
    <property type="match status" value="1"/>
</dbReference>
<dbReference type="InterPro" id="IPR051685">
    <property type="entry name" value="Ycf3/AcsC/BcsC/TPR_MFPF"/>
</dbReference>
<dbReference type="RefSeq" id="WP_202086750.1">
    <property type="nucleotide sequence ID" value="NZ_JAERTZ010000025.1"/>
</dbReference>
<proteinExistence type="predicted"/>
<dbReference type="InterPro" id="IPR011990">
    <property type="entry name" value="TPR-like_helical_dom_sf"/>
</dbReference>
<keyword evidence="3" id="KW-0472">Membrane</keyword>
<organism evidence="4 5">
    <name type="scientific">Zobellella iuensis</name>
    <dbReference type="NCBI Taxonomy" id="2803811"/>
    <lineage>
        <taxon>Bacteria</taxon>
        <taxon>Pseudomonadati</taxon>
        <taxon>Pseudomonadota</taxon>
        <taxon>Gammaproteobacteria</taxon>
        <taxon>Aeromonadales</taxon>
        <taxon>Aeromonadaceae</taxon>
        <taxon>Zobellella</taxon>
    </lineage>
</organism>
<dbReference type="Gene3D" id="1.25.40.10">
    <property type="entry name" value="Tetratricopeptide repeat domain"/>
    <property type="match status" value="3"/>
</dbReference>
<keyword evidence="3" id="KW-0812">Transmembrane</keyword>
<evidence type="ECO:0000313" key="4">
    <source>
        <dbReference type="EMBL" id="MBL1378404.1"/>
    </source>
</evidence>
<name>A0ABS1QVZ4_9GAMM</name>
<accession>A0ABS1QVZ4</accession>
<comment type="caution">
    <text evidence="4">The sequence shown here is derived from an EMBL/GenBank/DDBJ whole genome shotgun (WGS) entry which is preliminary data.</text>
</comment>
<keyword evidence="2" id="KW-0802">TPR repeat</keyword>
<evidence type="ECO:0000313" key="5">
    <source>
        <dbReference type="Proteomes" id="UP000638570"/>
    </source>
</evidence>
<keyword evidence="3" id="KW-1133">Transmembrane helix</keyword>
<evidence type="ECO:0008006" key="6">
    <source>
        <dbReference type="Google" id="ProtNLM"/>
    </source>
</evidence>
<evidence type="ECO:0000256" key="1">
    <source>
        <dbReference type="ARBA" id="ARBA00022737"/>
    </source>
</evidence>
<dbReference type="Proteomes" id="UP000638570">
    <property type="component" value="Unassembled WGS sequence"/>
</dbReference>
<keyword evidence="1" id="KW-0677">Repeat</keyword>
<gene>
    <name evidence="4" type="ORF">JKV55_13875</name>
</gene>
<dbReference type="SMART" id="SM00028">
    <property type="entry name" value="TPR"/>
    <property type="match status" value="5"/>
</dbReference>
<reference evidence="5" key="1">
    <citation type="submission" date="2021-01" db="EMBL/GenBank/DDBJ databases">
        <title>Genome public.</title>
        <authorList>
            <person name="Liu C."/>
            <person name="Sun Q."/>
        </authorList>
    </citation>
    <scope>NUCLEOTIDE SEQUENCE [LARGE SCALE GENOMIC DNA]</scope>
    <source>
        <strain evidence="5">CGMCC 1.18722</strain>
    </source>
</reference>
<dbReference type="PANTHER" id="PTHR44943">
    <property type="entry name" value="CELLULOSE SYNTHASE OPERON PROTEIN C"/>
    <property type="match status" value="1"/>
</dbReference>
<feature type="transmembrane region" description="Helical" evidence="3">
    <location>
        <begin position="620"/>
        <end position="644"/>
    </location>
</feature>
<evidence type="ECO:0000256" key="2">
    <source>
        <dbReference type="ARBA" id="ARBA00022803"/>
    </source>
</evidence>